<dbReference type="GO" id="GO:0005730">
    <property type="term" value="C:nucleolus"/>
    <property type="evidence" value="ECO:0007669"/>
    <property type="project" value="TreeGrafter"/>
</dbReference>
<feature type="region of interest" description="Disordered" evidence="1">
    <location>
        <begin position="885"/>
        <end position="905"/>
    </location>
</feature>
<feature type="compositionally biased region" description="Basic and acidic residues" evidence="1">
    <location>
        <begin position="697"/>
        <end position="733"/>
    </location>
</feature>
<accession>A0A1A8YJT3</accession>
<feature type="compositionally biased region" description="Low complexity" evidence="1">
    <location>
        <begin position="118"/>
        <end position="129"/>
    </location>
</feature>
<proteinExistence type="predicted"/>
<dbReference type="PANTHER" id="PTHR12730:SF0">
    <property type="entry name" value="PROTEIN SDA1 HOMOLOG"/>
    <property type="match status" value="1"/>
</dbReference>
<dbReference type="AlphaFoldDB" id="A0A1A8YJT3"/>
<dbReference type="GO" id="GO:0000055">
    <property type="term" value="P:ribosomal large subunit export from nucleus"/>
    <property type="evidence" value="ECO:0007669"/>
    <property type="project" value="InterPro"/>
</dbReference>
<evidence type="ECO:0000313" key="3">
    <source>
        <dbReference type="EMBL" id="SBT31799.1"/>
    </source>
</evidence>
<dbReference type="Proteomes" id="UP000078550">
    <property type="component" value="Unassembled WGS sequence"/>
</dbReference>
<dbReference type="InterPro" id="IPR027312">
    <property type="entry name" value="Sda1"/>
</dbReference>
<feature type="compositionally biased region" description="Low complexity" evidence="1">
    <location>
        <begin position="790"/>
        <end position="819"/>
    </location>
</feature>
<feature type="compositionally biased region" description="Basic and acidic residues" evidence="1">
    <location>
        <begin position="130"/>
        <end position="142"/>
    </location>
</feature>
<dbReference type="PANTHER" id="PTHR12730">
    <property type="entry name" value="HSDA/SDA1-RELATED"/>
    <property type="match status" value="1"/>
</dbReference>
<dbReference type="EMBL" id="FLRE01000024">
    <property type="protein sequence ID" value="SBT31799.1"/>
    <property type="molecule type" value="Genomic_DNA"/>
</dbReference>
<feature type="compositionally biased region" description="Basic residues" evidence="1">
    <location>
        <begin position="824"/>
        <end position="835"/>
    </location>
</feature>
<feature type="domain" description="SDA1 N-terminal" evidence="2">
    <location>
        <begin position="346"/>
        <end position="627"/>
    </location>
</feature>
<dbReference type="Pfam" id="PF08158">
    <property type="entry name" value="SDA1_HEAT"/>
    <property type="match status" value="1"/>
</dbReference>
<protein>
    <submittedName>
        <fullName evidence="3">Protein SDA1, putative (SDA1)</fullName>
    </submittedName>
</protein>
<reference evidence="4" key="1">
    <citation type="submission" date="2016-05" db="EMBL/GenBank/DDBJ databases">
        <authorList>
            <person name="Naeem Raeece"/>
        </authorList>
    </citation>
    <scope>NUCLEOTIDE SEQUENCE [LARGE SCALE GENOMIC DNA]</scope>
</reference>
<feature type="compositionally biased region" description="Acidic residues" evidence="1">
    <location>
        <begin position="94"/>
        <end position="106"/>
    </location>
</feature>
<gene>
    <name evidence="3" type="ORF">POVWA2_006150</name>
</gene>
<feature type="compositionally biased region" description="Gly residues" evidence="1">
    <location>
        <begin position="81"/>
        <end position="93"/>
    </location>
</feature>
<dbReference type="InterPro" id="IPR012977">
    <property type="entry name" value="SDA1_N"/>
</dbReference>
<organism evidence="3 4">
    <name type="scientific">Plasmodium ovale wallikeri</name>
    <dbReference type="NCBI Taxonomy" id="864142"/>
    <lineage>
        <taxon>Eukaryota</taxon>
        <taxon>Sar</taxon>
        <taxon>Alveolata</taxon>
        <taxon>Apicomplexa</taxon>
        <taxon>Aconoidasida</taxon>
        <taxon>Haemosporida</taxon>
        <taxon>Plasmodiidae</taxon>
        <taxon>Plasmodium</taxon>
        <taxon>Plasmodium (Plasmodium)</taxon>
    </lineage>
</organism>
<name>A0A1A8YJT3_PLAOA</name>
<evidence type="ECO:0000259" key="2">
    <source>
        <dbReference type="Pfam" id="PF08158"/>
    </source>
</evidence>
<feature type="region of interest" description="Disordered" evidence="1">
    <location>
        <begin position="697"/>
        <end position="835"/>
    </location>
</feature>
<dbReference type="GO" id="GO:0042273">
    <property type="term" value="P:ribosomal large subunit biogenesis"/>
    <property type="evidence" value="ECO:0007669"/>
    <property type="project" value="InterPro"/>
</dbReference>
<feature type="region of interest" description="Disordered" evidence="1">
    <location>
        <begin position="80"/>
        <end position="146"/>
    </location>
</feature>
<evidence type="ECO:0000313" key="4">
    <source>
        <dbReference type="Proteomes" id="UP000078550"/>
    </source>
</evidence>
<feature type="compositionally biased region" description="Acidic residues" evidence="1">
    <location>
        <begin position="885"/>
        <end position="898"/>
    </location>
</feature>
<feature type="region of interest" description="Disordered" evidence="1">
    <location>
        <begin position="972"/>
        <end position="999"/>
    </location>
</feature>
<sequence>MNEAKGKRQKLLNCLQSDICKNYRLHYEDFYDQFDKFLFNYSILLLNPSKKNDLLCSQLLFLGCTSHFFSRGKQRVDSNGGYVGDDGGYVGDDGGGDDGGGDDGGGDDGGGMRAMDLSSGSGDDYSDVSIGRKSDQESARESDEGDAMLAKNLEQKKKEILAVMGKEKDGTSDTSVLRKGDDNPLIACENLNEYINRLMLKSKDVINYTEELFFLLCQLAVHYKHNLYSSVLMSLIKVTKIIKKYIDTVKYVQILIYLSDVKLNRAKAYIFKCLIHVVMFVNRGTKDEELKRKILLLLHEAFIENGQKKRIRRKYTGSNATDATTYGANDKVGLTQCSFLAGMEISEQVNNFACSVLIELLKKNVYANRRNINFLCEGIFFKNVKIVKCICFALLGKYDNKDFVVKMEKMKEDRNKDVEQLKSISNQSHKKLTKGKIKKLNEQKSKIMEKIYDNNEDTSSNDEKIKKKKKKKNNFHISTYINYTVIDSIYDPYTFTSNIFNLITTKYRYKNGIIKMLLLNVLCRIYQRHKIVEENFFIYFEDILKRTKNKNIVSKYLCLLIQSIHDYIPVTLVRKIVYVLIKQFLSSHLSEEYIYLIINTIIEIILKCPHCLNEDIFQSVIVFKDYKNKPIATLIKRFINVCRDVNPCILEKKFLNKKTAILMHQRKFQNFTDRDSHENTILSFSYILYGGKKRMGRIREPGSDKPGIDKPGSDKPGSDKPGSDKPGSDKPGIEDESDEAGIDEAEIEDESDEAGIDEAEIEDESDEAGIDEAGSDDESQIGSEAERDTASTASAANAANAANTANTANTANAANAANAEGDKVRKKRTRREERRKRVLEVRKRNVEVLSERILTDDDFRKLRKMRDYIESNGNVALSELVSICNEEEGSDEESDDSSEDGREKLITEEDLQLKKKIKKKHLTKIKENKTEYQRFKTNKEKDKKKSVMMLMQKLKRKKKNAVTQYGKLKKKLKGKLAARAKKRGILNRRVAKKLGRRKR</sequence>
<feature type="compositionally biased region" description="Acidic residues" evidence="1">
    <location>
        <begin position="734"/>
        <end position="779"/>
    </location>
</feature>
<evidence type="ECO:0000256" key="1">
    <source>
        <dbReference type="SAM" id="MobiDB-lite"/>
    </source>
</evidence>